<sequence length="111" mass="12019">MITFIIGLMECTRGGFATPSVASESALTSRVLDFASTACCFSAMTSRKRSTAGSPTAEWQSADRPDNDGAVGHRRTIADMSITHRIWWSHVLRSVCSKCASSPTFLPFAKN</sequence>
<feature type="region of interest" description="Disordered" evidence="1">
    <location>
        <begin position="45"/>
        <end position="72"/>
    </location>
</feature>
<accession>A0ABW9EEG6</accession>
<protein>
    <submittedName>
        <fullName evidence="2">Uncharacterized protein</fullName>
    </submittedName>
</protein>
<comment type="caution">
    <text evidence="2">The sequence shown here is derived from an EMBL/GenBank/DDBJ whole genome shotgun (WGS) entry which is preliminary data.</text>
</comment>
<dbReference type="EMBL" id="JAQQCL010000010">
    <property type="protein sequence ID" value="MFM0717731.1"/>
    <property type="molecule type" value="Genomic_DNA"/>
</dbReference>
<proteinExistence type="predicted"/>
<keyword evidence="3" id="KW-1185">Reference proteome</keyword>
<evidence type="ECO:0000256" key="1">
    <source>
        <dbReference type="SAM" id="MobiDB-lite"/>
    </source>
</evidence>
<name>A0ABW9EEG6_9BURK</name>
<evidence type="ECO:0000313" key="3">
    <source>
        <dbReference type="Proteomes" id="UP001629392"/>
    </source>
</evidence>
<dbReference type="RefSeq" id="WP_408153500.1">
    <property type="nucleotide sequence ID" value="NZ_JAQQCL010000010.1"/>
</dbReference>
<gene>
    <name evidence="2" type="ORF">PQQ73_15470</name>
</gene>
<organism evidence="2 3">
    <name type="scientific">Paraburkholderia strydomiana</name>
    <dbReference type="NCBI Taxonomy" id="1245417"/>
    <lineage>
        <taxon>Bacteria</taxon>
        <taxon>Pseudomonadati</taxon>
        <taxon>Pseudomonadota</taxon>
        <taxon>Betaproteobacteria</taxon>
        <taxon>Burkholderiales</taxon>
        <taxon>Burkholderiaceae</taxon>
        <taxon>Paraburkholderia</taxon>
    </lineage>
</organism>
<reference evidence="2 3" key="1">
    <citation type="journal article" date="2024" name="Chem. Sci.">
        <title>Discovery of megapolipeptins by genome mining of a Burkholderiales bacteria collection.</title>
        <authorList>
            <person name="Paulo B.S."/>
            <person name="Recchia M.J.J."/>
            <person name="Lee S."/>
            <person name="Fergusson C.H."/>
            <person name="Romanowski S.B."/>
            <person name="Hernandez A."/>
            <person name="Krull N."/>
            <person name="Liu D.Y."/>
            <person name="Cavanagh H."/>
            <person name="Bos A."/>
            <person name="Gray C.A."/>
            <person name="Murphy B.T."/>
            <person name="Linington R.G."/>
            <person name="Eustaquio A.S."/>
        </authorList>
    </citation>
    <scope>NUCLEOTIDE SEQUENCE [LARGE SCALE GENOMIC DNA]</scope>
    <source>
        <strain evidence="2 3">RL17-350-BIC-E</strain>
    </source>
</reference>
<evidence type="ECO:0000313" key="2">
    <source>
        <dbReference type="EMBL" id="MFM0717731.1"/>
    </source>
</evidence>
<dbReference type="Proteomes" id="UP001629392">
    <property type="component" value="Unassembled WGS sequence"/>
</dbReference>